<dbReference type="PRINTS" id="PR00502">
    <property type="entry name" value="NUDIXFAMILY"/>
</dbReference>
<name>A0ABW7T7W8_9ACTN</name>
<evidence type="ECO:0000259" key="5">
    <source>
        <dbReference type="PROSITE" id="PS51462"/>
    </source>
</evidence>
<dbReference type="InterPro" id="IPR015797">
    <property type="entry name" value="NUDIX_hydrolase-like_dom_sf"/>
</dbReference>
<dbReference type="PROSITE" id="PS00893">
    <property type="entry name" value="NUDIX_BOX"/>
    <property type="match status" value="1"/>
</dbReference>
<proteinExistence type="inferred from homology"/>
<dbReference type="SUPFAM" id="SSF55811">
    <property type="entry name" value="Nudix"/>
    <property type="match status" value="1"/>
</dbReference>
<evidence type="ECO:0000313" key="6">
    <source>
        <dbReference type="EMBL" id="MFI0912519.1"/>
    </source>
</evidence>
<dbReference type="InterPro" id="IPR000086">
    <property type="entry name" value="NUDIX_hydrolase_dom"/>
</dbReference>
<keyword evidence="3 4" id="KW-0378">Hydrolase</keyword>
<sequence length="145" mass="15784">MSDPRLSAIVYAGLILEAQDGSVLFQRRSGTGFADGTWSLPGGLVDPGELLVEAAAREAEEEVGVQPHGLQTACVLNRITADEAGTPVVGWYFHTKRWLGTPYVREPHLCSELAWLKPGDLGEETESTDRAAIRAWRASHITGWL</sequence>
<keyword evidence="7" id="KW-1185">Reference proteome</keyword>
<comment type="cofactor">
    <cofactor evidence="1">
        <name>Mg(2+)</name>
        <dbReference type="ChEBI" id="CHEBI:18420"/>
    </cofactor>
</comment>
<evidence type="ECO:0000256" key="4">
    <source>
        <dbReference type="RuleBase" id="RU003476"/>
    </source>
</evidence>
<evidence type="ECO:0000256" key="2">
    <source>
        <dbReference type="ARBA" id="ARBA00005582"/>
    </source>
</evidence>
<evidence type="ECO:0000256" key="3">
    <source>
        <dbReference type="ARBA" id="ARBA00022801"/>
    </source>
</evidence>
<organism evidence="6 7">
    <name type="scientific">Streptomyces abikoensis</name>
    <dbReference type="NCBI Taxonomy" id="97398"/>
    <lineage>
        <taxon>Bacteria</taxon>
        <taxon>Bacillati</taxon>
        <taxon>Actinomycetota</taxon>
        <taxon>Actinomycetes</taxon>
        <taxon>Kitasatosporales</taxon>
        <taxon>Streptomycetaceae</taxon>
        <taxon>Streptomyces</taxon>
    </lineage>
</organism>
<feature type="domain" description="Nudix hydrolase" evidence="5">
    <location>
        <begin position="1"/>
        <end position="138"/>
    </location>
</feature>
<evidence type="ECO:0000313" key="7">
    <source>
        <dbReference type="Proteomes" id="UP001611162"/>
    </source>
</evidence>
<comment type="caution">
    <text evidence="6">The sequence shown here is derived from an EMBL/GenBank/DDBJ whole genome shotgun (WGS) entry which is preliminary data.</text>
</comment>
<accession>A0ABW7T7W8</accession>
<gene>
    <name evidence="6" type="ORF">ACH4TF_18920</name>
</gene>
<comment type="similarity">
    <text evidence="2 4">Belongs to the Nudix hydrolase family.</text>
</comment>
<dbReference type="RefSeq" id="WP_397613403.1">
    <property type="nucleotide sequence ID" value="NZ_JBIRRB010000006.1"/>
</dbReference>
<dbReference type="InterPro" id="IPR020084">
    <property type="entry name" value="NUDIX_hydrolase_CS"/>
</dbReference>
<dbReference type="PANTHER" id="PTHR43046">
    <property type="entry name" value="GDP-MANNOSE MANNOSYL HYDROLASE"/>
    <property type="match status" value="1"/>
</dbReference>
<dbReference type="PANTHER" id="PTHR43046:SF16">
    <property type="entry name" value="ADP-RIBOSE PYROPHOSPHATASE YJHB-RELATED"/>
    <property type="match status" value="1"/>
</dbReference>
<protein>
    <submittedName>
        <fullName evidence="6">NUDIX domain-containing protein</fullName>
    </submittedName>
</protein>
<dbReference type="Proteomes" id="UP001611162">
    <property type="component" value="Unassembled WGS sequence"/>
</dbReference>
<dbReference type="Pfam" id="PF00293">
    <property type="entry name" value="NUDIX"/>
    <property type="match status" value="1"/>
</dbReference>
<dbReference type="EMBL" id="JBIRRB010000006">
    <property type="protein sequence ID" value="MFI0912519.1"/>
    <property type="molecule type" value="Genomic_DNA"/>
</dbReference>
<reference evidence="6 7" key="1">
    <citation type="submission" date="2024-10" db="EMBL/GenBank/DDBJ databases">
        <title>The Natural Products Discovery Center: Release of the First 8490 Sequenced Strains for Exploring Actinobacteria Biosynthetic Diversity.</title>
        <authorList>
            <person name="Kalkreuter E."/>
            <person name="Kautsar S.A."/>
            <person name="Yang D."/>
            <person name="Bader C.D."/>
            <person name="Teijaro C.N."/>
            <person name="Fluegel L."/>
            <person name="Davis C.M."/>
            <person name="Simpson J.R."/>
            <person name="Lauterbach L."/>
            <person name="Steele A.D."/>
            <person name="Gui C."/>
            <person name="Meng S."/>
            <person name="Li G."/>
            <person name="Viehrig K."/>
            <person name="Ye F."/>
            <person name="Su P."/>
            <person name="Kiefer A.F."/>
            <person name="Nichols A."/>
            <person name="Cepeda A.J."/>
            <person name="Yan W."/>
            <person name="Fan B."/>
            <person name="Jiang Y."/>
            <person name="Adhikari A."/>
            <person name="Zheng C.-J."/>
            <person name="Schuster L."/>
            <person name="Cowan T.M."/>
            <person name="Smanski M.J."/>
            <person name="Chevrette M.G."/>
            <person name="De Carvalho L.P.S."/>
            <person name="Shen B."/>
        </authorList>
    </citation>
    <scope>NUCLEOTIDE SEQUENCE [LARGE SCALE GENOMIC DNA]</scope>
    <source>
        <strain evidence="6 7">NPDC020979</strain>
    </source>
</reference>
<dbReference type="PROSITE" id="PS51462">
    <property type="entry name" value="NUDIX"/>
    <property type="match status" value="1"/>
</dbReference>
<evidence type="ECO:0000256" key="1">
    <source>
        <dbReference type="ARBA" id="ARBA00001946"/>
    </source>
</evidence>
<dbReference type="InterPro" id="IPR020476">
    <property type="entry name" value="Nudix_hydrolase"/>
</dbReference>
<dbReference type="Gene3D" id="3.90.79.10">
    <property type="entry name" value="Nucleoside Triphosphate Pyrophosphohydrolase"/>
    <property type="match status" value="1"/>
</dbReference>